<dbReference type="InParanoid" id="A0A1Z5JE11"/>
<name>A0A1Z5JE11_FISSO</name>
<accession>A0A1Z5JE11</accession>
<feature type="region of interest" description="Disordered" evidence="1">
    <location>
        <begin position="84"/>
        <end position="115"/>
    </location>
</feature>
<keyword evidence="2" id="KW-0732">Signal</keyword>
<dbReference type="OrthoDB" id="40753at2759"/>
<gene>
    <name evidence="3" type="ORF">FisN_1Hh174</name>
</gene>
<dbReference type="Proteomes" id="UP000198406">
    <property type="component" value="Unassembled WGS sequence"/>
</dbReference>
<evidence type="ECO:0000256" key="1">
    <source>
        <dbReference type="SAM" id="MobiDB-lite"/>
    </source>
</evidence>
<comment type="caution">
    <text evidence="3">The sequence shown here is derived from an EMBL/GenBank/DDBJ whole genome shotgun (WGS) entry which is preliminary data.</text>
</comment>
<keyword evidence="4" id="KW-1185">Reference proteome</keyword>
<feature type="chain" id="PRO_5013278163" evidence="2">
    <location>
        <begin position="22"/>
        <end position="148"/>
    </location>
</feature>
<evidence type="ECO:0000256" key="2">
    <source>
        <dbReference type="SAM" id="SignalP"/>
    </source>
</evidence>
<dbReference type="EMBL" id="BDSP01000050">
    <property type="protein sequence ID" value="GAX12244.1"/>
    <property type="molecule type" value="Genomic_DNA"/>
</dbReference>
<evidence type="ECO:0000313" key="4">
    <source>
        <dbReference type="Proteomes" id="UP000198406"/>
    </source>
</evidence>
<reference evidence="3 4" key="1">
    <citation type="journal article" date="2015" name="Plant Cell">
        <title>Oil accumulation by the oleaginous diatom Fistulifera solaris as revealed by the genome and transcriptome.</title>
        <authorList>
            <person name="Tanaka T."/>
            <person name="Maeda Y."/>
            <person name="Veluchamy A."/>
            <person name="Tanaka M."/>
            <person name="Abida H."/>
            <person name="Marechal E."/>
            <person name="Bowler C."/>
            <person name="Muto M."/>
            <person name="Sunaga Y."/>
            <person name="Tanaka M."/>
            <person name="Yoshino T."/>
            <person name="Taniguchi T."/>
            <person name="Fukuda Y."/>
            <person name="Nemoto M."/>
            <person name="Matsumoto M."/>
            <person name="Wong P.S."/>
            <person name="Aburatani S."/>
            <person name="Fujibuchi W."/>
        </authorList>
    </citation>
    <scope>NUCLEOTIDE SEQUENCE [LARGE SCALE GENOMIC DNA]</scope>
    <source>
        <strain evidence="3 4">JPCC DA0580</strain>
    </source>
</reference>
<dbReference type="AlphaFoldDB" id="A0A1Z5JE11"/>
<sequence>MFVQRALSFIVGLAVLQLSSAFLSQPPSGRNCPLSLRAEEGGGPFQGVKNFFAELDAFIDDASARRLGNGAAFYGKRKSNFYGEKDKMRKTDRDTPDPTEDYQGPSGAGYFKWMPDENGRLTPVTRLKEKNIERNPKFWDTVFDKDEE</sequence>
<proteinExistence type="predicted"/>
<organism evidence="3 4">
    <name type="scientific">Fistulifera solaris</name>
    <name type="common">Oleaginous diatom</name>
    <dbReference type="NCBI Taxonomy" id="1519565"/>
    <lineage>
        <taxon>Eukaryota</taxon>
        <taxon>Sar</taxon>
        <taxon>Stramenopiles</taxon>
        <taxon>Ochrophyta</taxon>
        <taxon>Bacillariophyta</taxon>
        <taxon>Bacillariophyceae</taxon>
        <taxon>Bacillariophycidae</taxon>
        <taxon>Naviculales</taxon>
        <taxon>Naviculaceae</taxon>
        <taxon>Fistulifera</taxon>
    </lineage>
</organism>
<feature type="signal peptide" evidence="2">
    <location>
        <begin position="1"/>
        <end position="21"/>
    </location>
</feature>
<feature type="compositionally biased region" description="Basic and acidic residues" evidence="1">
    <location>
        <begin position="84"/>
        <end position="96"/>
    </location>
</feature>
<evidence type="ECO:0000313" key="3">
    <source>
        <dbReference type="EMBL" id="GAX12244.1"/>
    </source>
</evidence>
<protein>
    <submittedName>
        <fullName evidence="3">Uncharacterized protein</fullName>
    </submittedName>
</protein>